<reference evidence="2" key="1">
    <citation type="submission" date="2022-11" db="UniProtKB">
        <authorList>
            <consortium name="WormBaseParasite"/>
        </authorList>
    </citation>
    <scope>IDENTIFICATION</scope>
</reference>
<name>A0AC34R5Q7_9BILA</name>
<dbReference type="WBParaSite" id="JU765_v2.g3646.t1">
    <property type="protein sequence ID" value="JU765_v2.g3646.t1"/>
    <property type="gene ID" value="JU765_v2.g3646"/>
</dbReference>
<protein>
    <submittedName>
        <fullName evidence="2">Heat shock protein 70</fullName>
    </submittedName>
</protein>
<evidence type="ECO:0000313" key="1">
    <source>
        <dbReference type="Proteomes" id="UP000887576"/>
    </source>
</evidence>
<evidence type="ECO:0000313" key="2">
    <source>
        <dbReference type="WBParaSite" id="JU765_v2.g3646.t1"/>
    </source>
</evidence>
<sequence>MFEPVQKAFCDAKIDKNHIDEVILVGGASRIPKIQQLLFNFFTNKEIDKCIFSDESAVASGAAVEAAMLSGDQSTNIKEFLVLDAIPYALGIETSGGIFVPVIQRRLSTIPTKSTLLFTPHVDNQASVLIQIFEGERAMTKDNNFLGRFTLDEL</sequence>
<dbReference type="Proteomes" id="UP000887576">
    <property type="component" value="Unplaced"/>
</dbReference>
<organism evidence="1 2">
    <name type="scientific">Panagrolaimus sp. JU765</name>
    <dbReference type="NCBI Taxonomy" id="591449"/>
    <lineage>
        <taxon>Eukaryota</taxon>
        <taxon>Metazoa</taxon>
        <taxon>Ecdysozoa</taxon>
        <taxon>Nematoda</taxon>
        <taxon>Chromadorea</taxon>
        <taxon>Rhabditida</taxon>
        <taxon>Tylenchina</taxon>
        <taxon>Panagrolaimomorpha</taxon>
        <taxon>Panagrolaimoidea</taxon>
        <taxon>Panagrolaimidae</taxon>
        <taxon>Panagrolaimus</taxon>
    </lineage>
</organism>
<proteinExistence type="predicted"/>
<accession>A0AC34R5Q7</accession>